<dbReference type="InterPro" id="IPR032640">
    <property type="entry name" value="AMPK1_CBM"/>
</dbReference>
<sequence length="237" mass="27921">MLSIQNSKKDLENEKELIPCLFSWCEGGRDVYLIGSFINWDMNKKLKMDKCNGEFLLTLLLEKEIYTYKFLVDGQLKCSSSVATIRSPEGVINNVIDMKNYIPFNFELKKEHAIQCYEKLWKYSKLNNFDIVSRITPIPLYLENSRDIIKLNLSNPSYLSESLCNHMYFDTDTYKNYSSRIIEVCLVMKSEYRNRKGEKRKILTKYNILAYLPTSENEDFSQSHAYNPLKQLISFKQ</sequence>
<dbReference type="InterPro" id="IPR050827">
    <property type="entry name" value="CRP1_MDG1_kinase"/>
</dbReference>
<dbReference type="GO" id="GO:0007165">
    <property type="term" value="P:signal transduction"/>
    <property type="evidence" value="ECO:0007669"/>
    <property type="project" value="TreeGrafter"/>
</dbReference>
<dbReference type="GO" id="GO:0016301">
    <property type="term" value="F:kinase activity"/>
    <property type="evidence" value="ECO:0007669"/>
    <property type="project" value="UniProtKB-KW"/>
</dbReference>
<keyword evidence="3" id="KW-0418">Kinase</keyword>
<dbReference type="PANTHER" id="PTHR10343">
    <property type="entry name" value="5'-AMP-ACTIVATED PROTEIN KINASE , BETA SUBUNIT"/>
    <property type="match status" value="1"/>
</dbReference>
<dbReference type="OrthoDB" id="531008at2759"/>
<dbReference type="EMBL" id="LN835306">
    <property type="protein sequence ID" value="CRH00772.1"/>
    <property type="molecule type" value="Genomic_DNA"/>
</dbReference>
<protein>
    <submittedName>
        <fullName evidence="3">5'-AMP-activated protein kinase subunit beta-1, putative</fullName>
    </submittedName>
</protein>
<dbReference type="Proteomes" id="UP000220158">
    <property type="component" value="Chromosome 11"/>
</dbReference>
<dbReference type="Gene3D" id="2.60.40.10">
    <property type="entry name" value="Immunoglobulins"/>
    <property type="match status" value="1"/>
</dbReference>
<dbReference type="RefSeq" id="XP_028533775.1">
    <property type="nucleotide sequence ID" value="XM_028677380.1"/>
</dbReference>
<dbReference type="PANTHER" id="PTHR10343:SF84">
    <property type="entry name" value="5'-AMP-ACTIVATED PROTEIN KINASE SUBUNIT BETA-1"/>
    <property type="match status" value="1"/>
</dbReference>
<dbReference type="InterPro" id="IPR014756">
    <property type="entry name" value="Ig_E-set"/>
</dbReference>
<feature type="domain" description="AMP-activated protein kinase glycogen-binding" evidence="2">
    <location>
        <begin position="18"/>
        <end position="100"/>
    </location>
</feature>
<dbReference type="CDD" id="cd02859">
    <property type="entry name" value="E_set_AMPKbeta_like_N"/>
    <property type="match status" value="1"/>
</dbReference>
<gene>
    <name evidence="3" type="ORF">PRELSG_1111850</name>
</gene>
<dbReference type="AlphaFoldDB" id="A0A1J1H7L4"/>
<organism evidence="3 4">
    <name type="scientific">Plasmodium relictum</name>
    <dbReference type="NCBI Taxonomy" id="85471"/>
    <lineage>
        <taxon>Eukaryota</taxon>
        <taxon>Sar</taxon>
        <taxon>Alveolata</taxon>
        <taxon>Apicomplexa</taxon>
        <taxon>Aconoidasida</taxon>
        <taxon>Haemosporida</taxon>
        <taxon>Plasmodiidae</taxon>
        <taxon>Plasmodium</taxon>
        <taxon>Plasmodium (Haemamoeba)</taxon>
    </lineage>
</organism>
<reference evidence="3 4" key="1">
    <citation type="submission" date="2015-04" db="EMBL/GenBank/DDBJ databases">
        <authorList>
            <consortium name="Pathogen Informatics"/>
        </authorList>
    </citation>
    <scope>NUCLEOTIDE SEQUENCE [LARGE SCALE GENOMIC DNA]</scope>
    <source>
        <strain evidence="3 4">SGS1</strain>
    </source>
</reference>
<evidence type="ECO:0000313" key="3">
    <source>
        <dbReference type="EMBL" id="CRH00772.1"/>
    </source>
</evidence>
<dbReference type="GO" id="GO:0005737">
    <property type="term" value="C:cytoplasm"/>
    <property type="evidence" value="ECO:0007669"/>
    <property type="project" value="TreeGrafter"/>
</dbReference>
<dbReference type="Pfam" id="PF16561">
    <property type="entry name" value="AMPK1_CBM"/>
    <property type="match status" value="1"/>
</dbReference>
<dbReference type="GO" id="GO:0031588">
    <property type="term" value="C:nucleotide-activated protein kinase complex"/>
    <property type="evidence" value="ECO:0007669"/>
    <property type="project" value="TreeGrafter"/>
</dbReference>
<evidence type="ECO:0000313" key="4">
    <source>
        <dbReference type="Proteomes" id="UP000220158"/>
    </source>
</evidence>
<dbReference type="GO" id="GO:0019901">
    <property type="term" value="F:protein kinase binding"/>
    <property type="evidence" value="ECO:0007669"/>
    <property type="project" value="TreeGrafter"/>
</dbReference>
<evidence type="ECO:0000259" key="2">
    <source>
        <dbReference type="Pfam" id="PF16561"/>
    </source>
</evidence>
<dbReference type="GO" id="GO:0005634">
    <property type="term" value="C:nucleus"/>
    <property type="evidence" value="ECO:0007669"/>
    <property type="project" value="TreeGrafter"/>
</dbReference>
<evidence type="ECO:0000256" key="1">
    <source>
        <dbReference type="ARBA" id="ARBA00010926"/>
    </source>
</evidence>
<proteinExistence type="inferred from homology"/>
<accession>A0A1J1H7L4</accession>
<dbReference type="KEGG" id="prel:PRELSG_1111850"/>
<keyword evidence="3" id="KW-0808">Transferase</keyword>
<dbReference type="SUPFAM" id="SSF81296">
    <property type="entry name" value="E set domains"/>
    <property type="match status" value="1"/>
</dbReference>
<keyword evidence="4" id="KW-1185">Reference proteome</keyword>
<dbReference type="InterPro" id="IPR013783">
    <property type="entry name" value="Ig-like_fold"/>
</dbReference>
<dbReference type="OMA" id="CENGIPT"/>
<name>A0A1J1H7L4_PLARL</name>
<dbReference type="GeneID" id="39736895"/>
<dbReference type="VEuPathDB" id="PlasmoDB:PRELSG_1111850"/>
<comment type="similarity">
    <text evidence="1">Belongs to the 5'-AMP-activated protein kinase beta subunit family.</text>
</comment>